<keyword evidence="3" id="KW-1185">Reference proteome</keyword>
<sequence>MSGSIRTTRPDQSSSRRRTAVCTPAWPAPMMRIDDSVMSRTSFPLKSIPLHSPGLLPSSQL</sequence>
<reference evidence="2 3" key="1">
    <citation type="submission" date="2024-09" db="EMBL/GenBank/DDBJ databases">
        <authorList>
            <person name="Sun Q."/>
            <person name="Mori K."/>
        </authorList>
    </citation>
    <scope>NUCLEOTIDE SEQUENCE [LARGE SCALE GENOMIC DNA]</scope>
    <source>
        <strain evidence="2 3">CCM 7609</strain>
    </source>
</reference>
<organism evidence="2 3">
    <name type="scientific">Citricoccus parietis</name>
    <dbReference type="NCBI Taxonomy" id="592307"/>
    <lineage>
        <taxon>Bacteria</taxon>
        <taxon>Bacillati</taxon>
        <taxon>Actinomycetota</taxon>
        <taxon>Actinomycetes</taxon>
        <taxon>Micrococcales</taxon>
        <taxon>Micrococcaceae</taxon>
        <taxon>Citricoccus</taxon>
    </lineage>
</organism>
<accession>A0ABV5G374</accession>
<gene>
    <name evidence="2" type="ORF">ACFFX0_20165</name>
</gene>
<evidence type="ECO:0000313" key="3">
    <source>
        <dbReference type="Proteomes" id="UP001589575"/>
    </source>
</evidence>
<protein>
    <submittedName>
        <fullName evidence="2">Uncharacterized protein</fullName>
    </submittedName>
</protein>
<feature type="compositionally biased region" description="Polar residues" evidence="1">
    <location>
        <begin position="1"/>
        <end position="13"/>
    </location>
</feature>
<feature type="region of interest" description="Disordered" evidence="1">
    <location>
        <begin position="1"/>
        <end position="27"/>
    </location>
</feature>
<dbReference type="Proteomes" id="UP001589575">
    <property type="component" value="Unassembled WGS sequence"/>
</dbReference>
<evidence type="ECO:0000256" key="1">
    <source>
        <dbReference type="SAM" id="MobiDB-lite"/>
    </source>
</evidence>
<dbReference type="EMBL" id="JBHMFI010000001">
    <property type="protein sequence ID" value="MFB9073387.1"/>
    <property type="molecule type" value="Genomic_DNA"/>
</dbReference>
<comment type="caution">
    <text evidence="2">The sequence shown here is derived from an EMBL/GenBank/DDBJ whole genome shotgun (WGS) entry which is preliminary data.</text>
</comment>
<evidence type="ECO:0000313" key="2">
    <source>
        <dbReference type="EMBL" id="MFB9073387.1"/>
    </source>
</evidence>
<proteinExistence type="predicted"/>
<name>A0ABV5G374_9MICC</name>